<dbReference type="InterPro" id="IPR010055">
    <property type="entry name" value="T2SS_protein-GspJ"/>
</dbReference>
<evidence type="ECO:0000256" key="10">
    <source>
        <dbReference type="SAM" id="MobiDB-lite"/>
    </source>
</evidence>
<keyword evidence="6" id="KW-0997">Cell inner membrane</keyword>
<keyword evidence="7 11" id="KW-0812">Transmembrane</keyword>
<reference evidence="12 13" key="1">
    <citation type="submission" date="2020-08" db="EMBL/GenBank/DDBJ databases">
        <title>Functional genomics of gut bacteria from endangered species of beetles.</title>
        <authorList>
            <person name="Carlos-Shanley C."/>
        </authorList>
    </citation>
    <scope>NUCLEOTIDE SEQUENCE [LARGE SCALE GENOMIC DNA]</scope>
    <source>
        <strain evidence="12 13">S00202</strain>
    </source>
</reference>
<organism evidence="12 13">
    <name type="scientific">Pseudomonas fluvialis</name>
    <dbReference type="NCBI Taxonomy" id="1793966"/>
    <lineage>
        <taxon>Bacteria</taxon>
        <taxon>Pseudomonadati</taxon>
        <taxon>Pseudomonadota</taxon>
        <taxon>Gammaproteobacteria</taxon>
        <taxon>Pseudomonadales</taxon>
        <taxon>Pseudomonadaceae</taxon>
        <taxon>Pseudomonas</taxon>
    </lineage>
</organism>
<evidence type="ECO:0000256" key="4">
    <source>
        <dbReference type="ARBA" id="ARBA00022475"/>
    </source>
</evidence>
<keyword evidence="9 11" id="KW-0472">Membrane</keyword>
<evidence type="ECO:0000256" key="2">
    <source>
        <dbReference type="ARBA" id="ARBA00011084"/>
    </source>
</evidence>
<dbReference type="PANTHER" id="PTHR39583">
    <property type="entry name" value="TYPE II SECRETION SYSTEM PROTEIN J-RELATED"/>
    <property type="match status" value="1"/>
</dbReference>
<accession>A0A7X0BSR0</accession>
<evidence type="ECO:0000256" key="9">
    <source>
        <dbReference type="ARBA" id="ARBA00023136"/>
    </source>
</evidence>
<dbReference type="GO" id="GO:0005886">
    <property type="term" value="C:plasma membrane"/>
    <property type="evidence" value="ECO:0007669"/>
    <property type="project" value="UniProtKB-SubCell"/>
</dbReference>
<evidence type="ECO:0000313" key="12">
    <source>
        <dbReference type="EMBL" id="MBB6340574.1"/>
    </source>
</evidence>
<dbReference type="Pfam" id="PF07963">
    <property type="entry name" value="N_methyl"/>
    <property type="match status" value="1"/>
</dbReference>
<evidence type="ECO:0000256" key="8">
    <source>
        <dbReference type="ARBA" id="ARBA00022989"/>
    </source>
</evidence>
<comment type="similarity">
    <text evidence="2">Belongs to the GSP J family.</text>
</comment>
<evidence type="ECO:0000256" key="6">
    <source>
        <dbReference type="ARBA" id="ARBA00022519"/>
    </source>
</evidence>
<protein>
    <recommendedName>
        <fullName evidence="3">Type II secretion system protein J</fullName>
    </recommendedName>
</protein>
<comment type="subcellular location">
    <subcellularLocation>
        <location evidence="1">Cell inner membrane</location>
        <topology evidence="1">Single-pass membrane protein</topology>
    </subcellularLocation>
</comment>
<dbReference type="Gene3D" id="2.10.70.20">
    <property type="entry name" value="gspk-gspi-gspj complex like domains"/>
    <property type="match status" value="1"/>
</dbReference>
<evidence type="ECO:0000256" key="11">
    <source>
        <dbReference type="SAM" id="Phobius"/>
    </source>
</evidence>
<evidence type="ECO:0000256" key="1">
    <source>
        <dbReference type="ARBA" id="ARBA00004377"/>
    </source>
</evidence>
<evidence type="ECO:0000313" key="13">
    <source>
        <dbReference type="Proteomes" id="UP000557193"/>
    </source>
</evidence>
<keyword evidence="5" id="KW-0488">Methylation</keyword>
<evidence type="ECO:0000256" key="5">
    <source>
        <dbReference type="ARBA" id="ARBA00022481"/>
    </source>
</evidence>
<keyword evidence="8 11" id="KW-1133">Transmembrane helix</keyword>
<keyword evidence="4" id="KW-1003">Cell membrane</keyword>
<dbReference type="EMBL" id="JACHLL010000001">
    <property type="protein sequence ID" value="MBB6340574.1"/>
    <property type="molecule type" value="Genomic_DNA"/>
</dbReference>
<proteinExistence type="inferred from homology"/>
<dbReference type="NCBIfam" id="TIGR02532">
    <property type="entry name" value="IV_pilin_GFxxxE"/>
    <property type="match status" value="1"/>
</dbReference>
<sequence length="249" mass="27919">MTAARPPHQHRGFTLLELLIAIAIFALLAMGTYRMLQSVLQSDESTRRHERQLRELTRAMAALDRDLLQAIPRTVRDTYGEPRGALLGGDSLNLEQAALELTRSGWRNPLGAPRSQLQRVRWQLRGDVLQRLYWPVLDQAVDTAVQEQQVLKGVSELRVRFLDIEGNWQPQWPPARGDLTEEQLLRLQPQAVELTLTHQHYGELRRLYRLPDSPPQQDAGGPVVDSDGNTANDAEGANGSGDTSTGEQP</sequence>
<dbReference type="PANTHER" id="PTHR39583:SF2">
    <property type="entry name" value="TYPE II SECRETION SYSTEM PROTEIN J"/>
    <property type="match status" value="1"/>
</dbReference>
<dbReference type="AlphaFoldDB" id="A0A7X0BSR0"/>
<feature type="region of interest" description="Disordered" evidence="10">
    <location>
        <begin position="210"/>
        <end position="249"/>
    </location>
</feature>
<evidence type="ECO:0000256" key="3">
    <source>
        <dbReference type="ARBA" id="ARBA00021539"/>
    </source>
</evidence>
<dbReference type="Gene3D" id="3.10.610.10">
    <property type="entry name" value="GSPII I/J protein-like"/>
    <property type="match status" value="1"/>
</dbReference>
<dbReference type="RefSeq" id="WP_184680682.1">
    <property type="nucleotide sequence ID" value="NZ_JACHLL010000001.1"/>
</dbReference>
<dbReference type="PROSITE" id="PS00409">
    <property type="entry name" value="PROKAR_NTER_METHYL"/>
    <property type="match status" value="1"/>
</dbReference>
<keyword evidence="13" id="KW-1185">Reference proteome</keyword>
<dbReference type="InterPro" id="IPR045584">
    <property type="entry name" value="Pilin-like"/>
</dbReference>
<dbReference type="InterPro" id="IPR051621">
    <property type="entry name" value="T2SS_protein_J"/>
</dbReference>
<dbReference type="GO" id="GO:0015628">
    <property type="term" value="P:protein secretion by the type II secretion system"/>
    <property type="evidence" value="ECO:0007669"/>
    <property type="project" value="InterPro"/>
</dbReference>
<gene>
    <name evidence="12" type="ORF">HNP49_000724</name>
</gene>
<comment type="caution">
    <text evidence="12">The sequence shown here is derived from an EMBL/GenBank/DDBJ whole genome shotgun (WGS) entry which is preliminary data.</text>
</comment>
<feature type="transmembrane region" description="Helical" evidence="11">
    <location>
        <begin position="12"/>
        <end position="33"/>
    </location>
</feature>
<dbReference type="Proteomes" id="UP000557193">
    <property type="component" value="Unassembled WGS sequence"/>
</dbReference>
<feature type="compositionally biased region" description="Polar residues" evidence="10">
    <location>
        <begin position="240"/>
        <end position="249"/>
    </location>
</feature>
<dbReference type="InterPro" id="IPR012902">
    <property type="entry name" value="N_methyl_site"/>
</dbReference>
<dbReference type="Pfam" id="PF11612">
    <property type="entry name" value="T2SSJ"/>
    <property type="match status" value="1"/>
</dbReference>
<dbReference type="SUPFAM" id="SSF54523">
    <property type="entry name" value="Pili subunits"/>
    <property type="match status" value="2"/>
</dbReference>
<dbReference type="NCBIfam" id="TIGR01711">
    <property type="entry name" value="gspJ"/>
    <property type="match status" value="1"/>
</dbReference>
<name>A0A7X0BSR0_9PSED</name>
<dbReference type="GO" id="GO:0015627">
    <property type="term" value="C:type II protein secretion system complex"/>
    <property type="evidence" value="ECO:0007669"/>
    <property type="project" value="InterPro"/>
</dbReference>
<evidence type="ECO:0000256" key="7">
    <source>
        <dbReference type="ARBA" id="ARBA00022692"/>
    </source>
</evidence>